<dbReference type="NCBIfam" id="TIGR01395">
    <property type="entry name" value="FlgC"/>
    <property type="match status" value="1"/>
</dbReference>
<feature type="domain" description="Flagellar basal body rod protein N-terminal" evidence="4">
    <location>
        <begin position="9"/>
        <end position="33"/>
    </location>
</feature>
<evidence type="ECO:0000259" key="5">
    <source>
        <dbReference type="Pfam" id="PF06429"/>
    </source>
</evidence>
<dbReference type="GO" id="GO:0030694">
    <property type="term" value="C:bacterial-type flagellum basal body, rod"/>
    <property type="evidence" value="ECO:0007669"/>
    <property type="project" value="UniProtKB-UniRule"/>
</dbReference>
<dbReference type="InterPro" id="IPR001444">
    <property type="entry name" value="Flag_bb_rod_N"/>
</dbReference>
<dbReference type="InterPro" id="IPR006299">
    <property type="entry name" value="FlgC"/>
</dbReference>
<dbReference type="Proteomes" id="UP000051298">
    <property type="component" value="Unassembled WGS sequence"/>
</dbReference>
<keyword evidence="3" id="KW-0975">Bacterial flagellum</keyword>
<dbReference type="STRING" id="266809.PM03_09495"/>
<evidence type="ECO:0000256" key="2">
    <source>
        <dbReference type="ARBA" id="ARBA00009677"/>
    </source>
</evidence>
<dbReference type="eggNOG" id="COG1558">
    <property type="taxonomic scope" value="Bacteria"/>
</dbReference>
<protein>
    <recommendedName>
        <fullName evidence="3">Flagellar basal-body rod protein FlgC</fullName>
    </recommendedName>
</protein>
<dbReference type="AlphaFoldDB" id="A0A0N7LT74"/>
<feature type="domain" description="Flagellar basal-body/hook protein C-terminal" evidence="5">
    <location>
        <begin position="92"/>
        <end position="134"/>
    </location>
</feature>
<comment type="similarity">
    <text evidence="2">Belongs to the flagella basal body rod proteins family.</text>
</comment>
<name>A0A0N7LT74_9RHOB</name>
<evidence type="ECO:0000259" key="4">
    <source>
        <dbReference type="Pfam" id="PF00460"/>
    </source>
</evidence>
<accession>A0A0N7LT74</accession>
<reference evidence="6 7" key="1">
    <citation type="submission" date="2015-09" db="EMBL/GenBank/DDBJ databases">
        <authorList>
            <consortium name="Swine Surveillance"/>
        </authorList>
    </citation>
    <scope>NUCLEOTIDE SEQUENCE [LARGE SCALE GENOMIC DNA]</scope>
    <source>
        <strain evidence="6 7">CECT 5294</strain>
    </source>
</reference>
<comment type="subcellular location">
    <subcellularLocation>
        <location evidence="1 3">Bacterial flagellum basal body</location>
    </subcellularLocation>
</comment>
<comment type="subunit">
    <text evidence="3">The basal body constitutes a major portion of the flagellar organelle and consists of four rings (L,P,S, and M) mounted on a central rod. The rod consists of about 26 subunits of FlgG in the distal portion, and FlgB, FlgC and FlgF are thought to build up the proximal portion of the rod with about 6 subunits each.</text>
</comment>
<evidence type="ECO:0000313" key="6">
    <source>
        <dbReference type="EMBL" id="CUH59906.1"/>
    </source>
</evidence>
<dbReference type="RefSeq" id="WP_058122995.1">
    <property type="nucleotide sequence ID" value="NZ_CYRX01000011.1"/>
</dbReference>
<dbReference type="InterPro" id="IPR010930">
    <property type="entry name" value="Flg_bb/hook_C_dom"/>
</dbReference>
<dbReference type="Pfam" id="PF00460">
    <property type="entry name" value="Flg_bb_rod"/>
    <property type="match status" value="1"/>
</dbReference>
<evidence type="ECO:0000313" key="7">
    <source>
        <dbReference type="Proteomes" id="UP000051298"/>
    </source>
</evidence>
<dbReference type="EMBL" id="CYRX01000011">
    <property type="protein sequence ID" value="CUH59906.1"/>
    <property type="molecule type" value="Genomic_DNA"/>
</dbReference>
<dbReference type="Pfam" id="PF06429">
    <property type="entry name" value="Flg_bbr_C"/>
    <property type="match status" value="1"/>
</dbReference>
<dbReference type="GO" id="GO:0071973">
    <property type="term" value="P:bacterial-type flagellum-dependent cell motility"/>
    <property type="evidence" value="ECO:0007669"/>
    <property type="project" value="UniProtKB-UniRule"/>
</dbReference>
<evidence type="ECO:0000256" key="1">
    <source>
        <dbReference type="ARBA" id="ARBA00004117"/>
    </source>
</evidence>
<evidence type="ECO:0000256" key="3">
    <source>
        <dbReference type="RuleBase" id="RU362062"/>
    </source>
</evidence>
<organism evidence="6 7">
    <name type="scientific">Thalassobacter stenotrophicus</name>
    <dbReference type="NCBI Taxonomy" id="266809"/>
    <lineage>
        <taxon>Bacteria</taxon>
        <taxon>Pseudomonadati</taxon>
        <taxon>Pseudomonadota</taxon>
        <taxon>Alphaproteobacteria</taxon>
        <taxon>Rhodobacterales</taxon>
        <taxon>Roseobacteraceae</taxon>
        <taxon>Thalassobacter</taxon>
    </lineage>
</organism>
<gene>
    <name evidence="6" type="primary">flgC_1</name>
    <name evidence="6" type="ORF">THS5294_01195</name>
</gene>
<sequence length="139" mass="15386">MAELKNVFDIAGRSMAAQMVRLNTVASNIANADARAGSAEGAYRPLRPVFQTVFQDGMRNAQRASVEVRDVVALNRDPQRVHEPGHPLADEEGFVYVAPVDVNEELVDMLEASRQYQNNLEVVTTLRTLMVRTVNMGKS</sequence>
<proteinExistence type="inferred from homology"/>